<gene>
    <name evidence="3" type="ORF">G3I18_24030</name>
</gene>
<keyword evidence="4" id="KW-1185">Reference proteome</keyword>
<proteinExistence type="predicted"/>
<dbReference type="RefSeq" id="WP_163090344.1">
    <property type="nucleotide sequence ID" value="NZ_JAAGNA010000830.1"/>
</dbReference>
<dbReference type="InterPro" id="IPR036250">
    <property type="entry name" value="AcylCo_DH-like_C"/>
</dbReference>
<dbReference type="InterPro" id="IPR037069">
    <property type="entry name" value="AcylCoA_DH/ox_N_sf"/>
</dbReference>
<organism evidence="3 4">
    <name type="scientific">Actinospica acidiphila</name>
    <dbReference type="NCBI Taxonomy" id="304899"/>
    <lineage>
        <taxon>Bacteria</taxon>
        <taxon>Bacillati</taxon>
        <taxon>Actinomycetota</taxon>
        <taxon>Actinomycetes</taxon>
        <taxon>Catenulisporales</taxon>
        <taxon>Actinospicaceae</taxon>
        <taxon>Actinospica</taxon>
    </lineage>
</organism>
<sequence>MSTSTLTSTPSTAGRVLDVEKAGALAAQHAAEADRTGTLDQAVVDALRDAGFARHFVGARRGGTEGTFAELTRAVRSLGEKCAATAWCASLAAYSARFAAHLPQAGHDVLWGESPDAFIATALMPGGRAEAVDGGWRLEGRWAYVSGIDFADWVLVCAAACGTGDSPELRFFLLPRSACTVDRTWDSIGMRASGSHTVAVAGALVPEHLSFARADLVAGRSASSDVPVHNVPFQAVGGVTFVAPIVGAATGALHAAADGVAGRRRTHAVESALVKASARIEAAGLLVGQNAEVLDERRFTPELMARNERNGAAAAELLQEALGLLIRGAGTGGLGDGHALQRFWRDVTSASSHIALQYDTAARTTYSTVLLGPAD</sequence>
<feature type="domain" description="Acyl-CoA dehydrogenase C-terminal" evidence="2">
    <location>
        <begin position="240"/>
        <end position="357"/>
    </location>
</feature>
<dbReference type="Gene3D" id="2.40.110.10">
    <property type="entry name" value="Butyryl-CoA Dehydrogenase, subunit A, domain 2"/>
    <property type="match status" value="1"/>
</dbReference>
<dbReference type="InterPro" id="IPR046373">
    <property type="entry name" value="Acyl-CoA_Oxase/DH_mid-dom_sf"/>
</dbReference>
<reference evidence="3 4" key="1">
    <citation type="submission" date="2020-01" db="EMBL/GenBank/DDBJ databases">
        <title>Insect and environment-associated Actinomycetes.</title>
        <authorList>
            <person name="Currrie C."/>
            <person name="Chevrette M."/>
            <person name="Carlson C."/>
            <person name="Stubbendieck R."/>
            <person name="Wendt-Pienkowski E."/>
        </authorList>
    </citation>
    <scope>NUCLEOTIDE SEQUENCE [LARGE SCALE GENOMIC DNA]</scope>
    <source>
        <strain evidence="3 4">SID8189</strain>
    </source>
</reference>
<evidence type="ECO:0000259" key="2">
    <source>
        <dbReference type="Pfam" id="PF08028"/>
    </source>
</evidence>
<keyword evidence="1" id="KW-0560">Oxidoreductase</keyword>
<dbReference type="Proteomes" id="UP000471745">
    <property type="component" value="Unassembled WGS sequence"/>
</dbReference>
<dbReference type="GO" id="GO:0050660">
    <property type="term" value="F:flavin adenine dinucleotide binding"/>
    <property type="evidence" value="ECO:0007669"/>
    <property type="project" value="InterPro"/>
</dbReference>
<dbReference type="SUPFAM" id="SSF56645">
    <property type="entry name" value="Acyl-CoA dehydrogenase NM domain-like"/>
    <property type="match status" value="1"/>
</dbReference>
<dbReference type="InterPro" id="IPR013107">
    <property type="entry name" value="Acyl-CoA_DH_C"/>
</dbReference>
<comment type="caution">
    <text evidence="3">The sequence shown here is derived from an EMBL/GenBank/DDBJ whole genome shotgun (WGS) entry which is preliminary data.</text>
</comment>
<dbReference type="SUPFAM" id="SSF47203">
    <property type="entry name" value="Acyl-CoA dehydrogenase C-terminal domain-like"/>
    <property type="match status" value="1"/>
</dbReference>
<dbReference type="GO" id="GO:0016787">
    <property type="term" value="F:hydrolase activity"/>
    <property type="evidence" value="ECO:0007669"/>
    <property type="project" value="UniProtKB-KW"/>
</dbReference>
<dbReference type="Pfam" id="PF08028">
    <property type="entry name" value="Acyl-CoA_dh_2"/>
    <property type="match status" value="1"/>
</dbReference>
<dbReference type="Gene3D" id="1.20.140.10">
    <property type="entry name" value="Butyryl-CoA Dehydrogenase, subunit A, domain 3"/>
    <property type="match status" value="1"/>
</dbReference>
<dbReference type="EMBL" id="JAAGNA010000830">
    <property type="protein sequence ID" value="NEC51605.1"/>
    <property type="molecule type" value="Genomic_DNA"/>
</dbReference>
<accession>A0A9X5HEB3</accession>
<dbReference type="InterPro" id="IPR009100">
    <property type="entry name" value="AcylCoA_DH/oxidase_NM_dom_sf"/>
</dbReference>
<keyword evidence="3" id="KW-0378">Hydrolase</keyword>
<protein>
    <submittedName>
        <fullName evidence="3">Hydrolase</fullName>
    </submittedName>
</protein>
<dbReference type="AlphaFoldDB" id="A0A9X5HEB3"/>
<name>A0A9X5HEB3_9ACTN</name>
<evidence type="ECO:0000313" key="3">
    <source>
        <dbReference type="EMBL" id="NEC51605.1"/>
    </source>
</evidence>
<dbReference type="Gene3D" id="1.10.540.10">
    <property type="entry name" value="Acyl-CoA dehydrogenase/oxidase, N-terminal domain"/>
    <property type="match status" value="1"/>
</dbReference>
<dbReference type="GO" id="GO:0016627">
    <property type="term" value="F:oxidoreductase activity, acting on the CH-CH group of donors"/>
    <property type="evidence" value="ECO:0007669"/>
    <property type="project" value="InterPro"/>
</dbReference>
<evidence type="ECO:0000256" key="1">
    <source>
        <dbReference type="ARBA" id="ARBA00023002"/>
    </source>
</evidence>
<evidence type="ECO:0000313" key="4">
    <source>
        <dbReference type="Proteomes" id="UP000471745"/>
    </source>
</evidence>
<dbReference type="PIRSF" id="PIRSF016578">
    <property type="entry name" value="HsaA"/>
    <property type="match status" value="1"/>
</dbReference>